<dbReference type="EMBL" id="JAKWBL010000001">
    <property type="protein sequence ID" value="MCH5596676.1"/>
    <property type="molecule type" value="Genomic_DNA"/>
</dbReference>
<sequence length="126" mass="14098">MELPQQYQSDAQLLSGGQQQRIAIARLFLKDPPIIFLDEPTASLDAIATEQIKNSLDAIKENRTVVIISHSISQIVDADTIYVLKQGKLAEAGKHEELIKNNGVYKEIFDASARSLNIERIAKFYN</sequence>
<keyword evidence="2" id="KW-0547">Nucleotide-binding</keyword>
<evidence type="ECO:0000313" key="2">
    <source>
        <dbReference type="EMBL" id="MCH5596676.1"/>
    </source>
</evidence>
<dbReference type="InterPro" id="IPR039421">
    <property type="entry name" value="Type_1_exporter"/>
</dbReference>
<dbReference type="PANTHER" id="PTHR43394">
    <property type="entry name" value="ATP-DEPENDENT PERMEASE MDL1, MITOCHONDRIAL"/>
    <property type="match status" value="1"/>
</dbReference>
<proteinExistence type="predicted"/>
<feature type="domain" description="ABC transporter" evidence="1">
    <location>
        <begin position="8"/>
        <end position="42"/>
    </location>
</feature>
<dbReference type="RefSeq" id="WP_240826079.1">
    <property type="nucleotide sequence ID" value="NZ_JAKWBL010000001.1"/>
</dbReference>
<reference evidence="2 3" key="1">
    <citation type="submission" date="2022-02" db="EMBL/GenBank/DDBJ databases">
        <authorList>
            <person name="Min J."/>
        </authorList>
    </citation>
    <scope>NUCLEOTIDE SEQUENCE [LARGE SCALE GENOMIC DNA]</scope>
    <source>
        <strain evidence="2 3">GR10-1</strain>
    </source>
</reference>
<keyword evidence="2" id="KW-0067">ATP-binding</keyword>
<dbReference type="SUPFAM" id="SSF52540">
    <property type="entry name" value="P-loop containing nucleoside triphosphate hydrolases"/>
    <property type="match status" value="1"/>
</dbReference>
<dbReference type="Gene3D" id="3.40.50.300">
    <property type="entry name" value="P-loop containing nucleotide triphosphate hydrolases"/>
    <property type="match status" value="1"/>
</dbReference>
<dbReference type="PANTHER" id="PTHR43394:SF1">
    <property type="entry name" value="ATP-BINDING CASSETTE SUB-FAMILY B MEMBER 10, MITOCHONDRIAL"/>
    <property type="match status" value="1"/>
</dbReference>
<keyword evidence="3" id="KW-1185">Reference proteome</keyword>
<name>A0ABS9SEC3_9BACT</name>
<evidence type="ECO:0000313" key="3">
    <source>
        <dbReference type="Proteomes" id="UP001202248"/>
    </source>
</evidence>
<organism evidence="2 3">
    <name type="scientific">Niabella ginsengisoli</name>
    <dbReference type="NCBI Taxonomy" id="522298"/>
    <lineage>
        <taxon>Bacteria</taxon>
        <taxon>Pseudomonadati</taxon>
        <taxon>Bacteroidota</taxon>
        <taxon>Chitinophagia</taxon>
        <taxon>Chitinophagales</taxon>
        <taxon>Chitinophagaceae</taxon>
        <taxon>Niabella</taxon>
    </lineage>
</organism>
<dbReference type="InterPro" id="IPR027417">
    <property type="entry name" value="P-loop_NTPase"/>
</dbReference>
<protein>
    <submittedName>
        <fullName evidence="2">ATP-binding cassette domain-containing protein</fullName>
    </submittedName>
</protein>
<comment type="caution">
    <text evidence="2">The sequence shown here is derived from an EMBL/GenBank/DDBJ whole genome shotgun (WGS) entry which is preliminary data.</text>
</comment>
<gene>
    <name evidence="2" type="ORF">MKP09_01435</name>
</gene>
<dbReference type="GO" id="GO:0005524">
    <property type="term" value="F:ATP binding"/>
    <property type="evidence" value="ECO:0007669"/>
    <property type="project" value="UniProtKB-KW"/>
</dbReference>
<dbReference type="Proteomes" id="UP001202248">
    <property type="component" value="Unassembled WGS sequence"/>
</dbReference>
<accession>A0ABS9SEC3</accession>
<dbReference type="Pfam" id="PF00005">
    <property type="entry name" value="ABC_tran"/>
    <property type="match status" value="1"/>
</dbReference>
<evidence type="ECO:0000259" key="1">
    <source>
        <dbReference type="Pfam" id="PF00005"/>
    </source>
</evidence>
<dbReference type="InterPro" id="IPR003439">
    <property type="entry name" value="ABC_transporter-like_ATP-bd"/>
</dbReference>